<reference evidence="2" key="3">
    <citation type="submission" date="2006-01" db="EMBL/GenBank/DDBJ databases">
        <authorList>
            <person name="Buell R."/>
        </authorList>
    </citation>
    <scope>NUCLEOTIDE SEQUENCE</scope>
</reference>
<reference evidence="2" key="1">
    <citation type="journal article" date="2005" name="BMC Biol.">
        <title>The sequence of rice chromosomes 11 and 12, rich in disease resistance genes and recent gene duplications.</title>
        <authorList>
            <consortium name="The rice chromosomes 11 and 12 sequencing consortia"/>
        </authorList>
    </citation>
    <scope>NUCLEOTIDE SEQUENCE [LARGE SCALE GENOMIC DNA]</scope>
</reference>
<feature type="signal peptide" evidence="1">
    <location>
        <begin position="1"/>
        <end position="23"/>
    </location>
</feature>
<accession>Q2QVX1</accession>
<evidence type="ECO:0000256" key="1">
    <source>
        <dbReference type="SAM" id="SignalP"/>
    </source>
</evidence>
<name>Q2QVX1_ORYSJ</name>
<reference evidence="2" key="2">
    <citation type="submission" date="2005-04" db="EMBL/GenBank/DDBJ databases">
        <authorList>
            <person name="Buell C.R."/>
            <person name="Wing R.A."/>
            <person name="McCombie W.A."/>
            <person name="Ouyang S."/>
        </authorList>
    </citation>
    <scope>NUCLEOTIDE SEQUENCE</scope>
</reference>
<dbReference type="AlphaFoldDB" id="Q2QVX1"/>
<proteinExistence type="predicted"/>
<sequence length="57" mass="6230">MAAAVTALRRVVLLLLLTLFVMAALHEAPTMASATRVLLQLRFNGPPPPEGRLCRNF</sequence>
<evidence type="ECO:0000313" key="2">
    <source>
        <dbReference type="EMBL" id="ABA96764.2"/>
    </source>
</evidence>
<gene>
    <name evidence="2" type="ordered locus">LOC_Os12g11350</name>
</gene>
<keyword evidence="1" id="KW-0732">Signal</keyword>
<feature type="chain" id="PRO_5004214275" evidence="1">
    <location>
        <begin position="24"/>
        <end position="57"/>
    </location>
</feature>
<protein>
    <submittedName>
        <fullName evidence="2">Uncharacterized protein</fullName>
    </submittedName>
</protein>
<dbReference type="EMBL" id="DP000011">
    <property type="protein sequence ID" value="ABA96764.2"/>
    <property type="molecule type" value="Genomic_DNA"/>
</dbReference>
<organism evidence="2">
    <name type="scientific">Oryza sativa subsp. japonica</name>
    <name type="common">Rice</name>
    <dbReference type="NCBI Taxonomy" id="39947"/>
    <lineage>
        <taxon>Eukaryota</taxon>
        <taxon>Viridiplantae</taxon>
        <taxon>Streptophyta</taxon>
        <taxon>Embryophyta</taxon>
        <taxon>Tracheophyta</taxon>
        <taxon>Spermatophyta</taxon>
        <taxon>Magnoliopsida</taxon>
        <taxon>Liliopsida</taxon>
        <taxon>Poales</taxon>
        <taxon>Poaceae</taxon>
        <taxon>BOP clade</taxon>
        <taxon>Oryzoideae</taxon>
        <taxon>Oryzeae</taxon>
        <taxon>Oryzinae</taxon>
        <taxon>Oryza</taxon>
        <taxon>Oryza sativa</taxon>
    </lineage>
</organism>